<evidence type="ECO:0000313" key="2">
    <source>
        <dbReference type="Proteomes" id="UP001222770"/>
    </source>
</evidence>
<evidence type="ECO:0000313" key="1">
    <source>
        <dbReference type="EMBL" id="MDF8332539.1"/>
    </source>
</evidence>
<dbReference type="Proteomes" id="UP001222770">
    <property type="component" value="Unassembled WGS sequence"/>
</dbReference>
<keyword evidence="2" id="KW-1185">Reference proteome</keyword>
<organism evidence="1 2">
    <name type="scientific">Novosphingobium cyanobacteriorum</name>
    <dbReference type="NCBI Taxonomy" id="3024215"/>
    <lineage>
        <taxon>Bacteria</taxon>
        <taxon>Pseudomonadati</taxon>
        <taxon>Pseudomonadota</taxon>
        <taxon>Alphaproteobacteria</taxon>
        <taxon>Sphingomonadales</taxon>
        <taxon>Sphingomonadaceae</taxon>
        <taxon>Novosphingobium</taxon>
    </lineage>
</organism>
<reference evidence="1 2" key="1">
    <citation type="submission" date="2023-03" db="EMBL/GenBank/DDBJ databases">
        <title>Novosphingobium cyanobacteriorum sp. nov., isolated from a eutrophic reservoir during the Microcystis bloom period.</title>
        <authorList>
            <person name="Kang M."/>
            <person name="Le V."/>
            <person name="Ko S.-R."/>
            <person name="Lee S.-A."/>
            <person name="Ahn C.-Y."/>
        </authorList>
    </citation>
    <scope>NUCLEOTIDE SEQUENCE [LARGE SCALE GENOMIC DNA]</scope>
    <source>
        <strain evidence="1 2">HBC54</strain>
    </source>
</reference>
<proteinExistence type="predicted"/>
<dbReference type="RefSeq" id="WP_277275749.1">
    <property type="nucleotide sequence ID" value="NZ_JAROCY010000004.1"/>
</dbReference>
<sequence length="198" mass="19858">MTPSGTGTGRIPCYGAGMAFLSNQSPRCAALLAALLLAGCAGGRDRFPSLAVRPAERAFGSAQPADAAPVPDAAQPLPASASVVQRVAALKDQAADARRTFDAARPQAARLAAAARGAAPGSEAWSVAQVALAKLDSARSQAMLAMADLDRLLVVSAQAAVEGSDSDLRLVQAAQADVNSQIADEDAAIAALRGQVAG</sequence>
<dbReference type="EMBL" id="JAROCY010000004">
    <property type="protein sequence ID" value="MDF8332539.1"/>
    <property type="molecule type" value="Genomic_DNA"/>
</dbReference>
<gene>
    <name evidence="1" type="ORF">POM99_04935</name>
</gene>
<accession>A0ABT6CG99</accession>
<comment type="caution">
    <text evidence="1">The sequence shown here is derived from an EMBL/GenBank/DDBJ whole genome shotgun (WGS) entry which is preliminary data.</text>
</comment>
<protein>
    <recommendedName>
        <fullName evidence="3">DUF4398 domain-containing protein</fullName>
    </recommendedName>
</protein>
<name>A0ABT6CG99_9SPHN</name>
<evidence type="ECO:0008006" key="3">
    <source>
        <dbReference type="Google" id="ProtNLM"/>
    </source>
</evidence>